<evidence type="ECO:0000259" key="1">
    <source>
        <dbReference type="Pfam" id="PF00296"/>
    </source>
</evidence>
<keyword evidence="3" id="KW-1185">Reference proteome</keyword>
<dbReference type="InterPro" id="IPR011251">
    <property type="entry name" value="Luciferase-like_dom"/>
</dbReference>
<proteinExistence type="predicted"/>
<sequence length="297" mass="31193">MGTTIEDARRALGPVGVALPVSFAATAPIDAQREAVGRLERAGYRAVWTNEVLGKDALVQLSVLLAATERMVFGTCIANVWAREPETANGAAATLAQAYPGRLVLGLGVGYPAQAEATGREFGSPLARMRDYLSRMDSETYPPAPDAAYPRIIAANGPKMLALAGEISDGALPAMYPPEQTAQARQLLGPDKLLVTGLSVGVNPDPTEAKAEARQRVEALLEAPAYRKAMAGLGYSTEADDRLVAAVVPHRGPDSIAAKVHEHLAAGADHVTLLLPIGTEFEAGIAQLENLAPALRF</sequence>
<dbReference type="Pfam" id="PF00296">
    <property type="entry name" value="Bac_luciferase"/>
    <property type="match status" value="1"/>
</dbReference>
<dbReference type="Gene3D" id="3.20.20.30">
    <property type="entry name" value="Luciferase-like domain"/>
    <property type="match status" value="1"/>
</dbReference>
<dbReference type="EMBL" id="VMNW02000127">
    <property type="protein sequence ID" value="KAA9150009.1"/>
    <property type="molecule type" value="Genomic_DNA"/>
</dbReference>
<dbReference type="CDD" id="cd01097">
    <property type="entry name" value="Tetrahydromethanopterin_reductase"/>
    <property type="match status" value="1"/>
</dbReference>
<dbReference type="Proteomes" id="UP000319769">
    <property type="component" value="Unassembled WGS sequence"/>
</dbReference>
<evidence type="ECO:0000313" key="3">
    <source>
        <dbReference type="Proteomes" id="UP000319769"/>
    </source>
</evidence>
<accession>A0A5N0UR71</accession>
<reference evidence="2" key="1">
    <citation type="submission" date="2019-09" db="EMBL/GenBank/DDBJ databases">
        <authorList>
            <person name="Teo W.F.A."/>
            <person name="Duangmal K."/>
        </authorList>
    </citation>
    <scope>NUCLEOTIDE SEQUENCE [LARGE SCALE GENOMIC DNA]</scope>
    <source>
        <strain evidence="2">K81G1</strain>
    </source>
</reference>
<dbReference type="InterPro" id="IPR050564">
    <property type="entry name" value="F420-G6PD/mer"/>
</dbReference>
<feature type="domain" description="Luciferase-like" evidence="1">
    <location>
        <begin position="26"/>
        <end position="241"/>
    </location>
</feature>
<gene>
    <name evidence="2" type="ORF">FPZ12_042140</name>
</gene>
<organism evidence="2 3">
    <name type="scientific">Amycolatopsis acidicola</name>
    <dbReference type="NCBI Taxonomy" id="2596893"/>
    <lineage>
        <taxon>Bacteria</taxon>
        <taxon>Bacillati</taxon>
        <taxon>Actinomycetota</taxon>
        <taxon>Actinomycetes</taxon>
        <taxon>Pseudonocardiales</taxon>
        <taxon>Pseudonocardiaceae</taxon>
        <taxon>Amycolatopsis</taxon>
    </lineage>
</organism>
<dbReference type="PANTHER" id="PTHR43244">
    <property type="match status" value="1"/>
</dbReference>
<dbReference type="InterPro" id="IPR036661">
    <property type="entry name" value="Luciferase-like_sf"/>
</dbReference>
<dbReference type="SUPFAM" id="SSF51679">
    <property type="entry name" value="Bacterial luciferase-like"/>
    <property type="match status" value="1"/>
</dbReference>
<dbReference type="GO" id="GO:0016705">
    <property type="term" value="F:oxidoreductase activity, acting on paired donors, with incorporation or reduction of molecular oxygen"/>
    <property type="evidence" value="ECO:0007669"/>
    <property type="project" value="InterPro"/>
</dbReference>
<dbReference type="AlphaFoldDB" id="A0A5N0UR71"/>
<evidence type="ECO:0000313" key="2">
    <source>
        <dbReference type="EMBL" id="KAA9150009.1"/>
    </source>
</evidence>
<dbReference type="OrthoDB" id="4760590at2"/>
<dbReference type="PANTHER" id="PTHR43244:SF2">
    <property type="entry name" value="CONSERVED HYPOTHETICAL ALANINE AND PROLINE-RICH PROTEIN"/>
    <property type="match status" value="1"/>
</dbReference>
<comment type="caution">
    <text evidence="2">The sequence shown here is derived from an EMBL/GenBank/DDBJ whole genome shotgun (WGS) entry which is preliminary data.</text>
</comment>
<dbReference type="RefSeq" id="WP_144758019.1">
    <property type="nucleotide sequence ID" value="NZ_VMNW02000127.1"/>
</dbReference>
<name>A0A5N0UR71_9PSEU</name>
<protein>
    <submittedName>
        <fullName evidence="2">LLM class flavin-dependent oxidoreductase</fullName>
    </submittedName>
</protein>